<evidence type="ECO:0000313" key="8">
    <source>
        <dbReference type="Proteomes" id="UP000239709"/>
    </source>
</evidence>
<dbReference type="PANTHER" id="PTHR47089">
    <property type="entry name" value="ABC TRANSPORTER, PERMEASE PROTEIN"/>
    <property type="match status" value="1"/>
</dbReference>
<dbReference type="RefSeq" id="WP_106701991.1">
    <property type="nucleotide sequence ID" value="NZ_CP027666.1"/>
</dbReference>
<evidence type="ECO:0000256" key="6">
    <source>
        <dbReference type="SAM" id="Phobius"/>
    </source>
</evidence>
<evidence type="ECO:0000256" key="3">
    <source>
        <dbReference type="ARBA" id="ARBA00022692"/>
    </source>
</evidence>
<organism evidence="7 8">
    <name type="scientific">Ottowia oryzae</name>
    <dbReference type="NCBI Taxonomy" id="2109914"/>
    <lineage>
        <taxon>Bacteria</taxon>
        <taxon>Pseudomonadati</taxon>
        <taxon>Pseudomonadota</taxon>
        <taxon>Betaproteobacteria</taxon>
        <taxon>Burkholderiales</taxon>
        <taxon>Comamonadaceae</taxon>
        <taxon>Ottowia</taxon>
    </lineage>
</organism>
<dbReference type="GO" id="GO:0005886">
    <property type="term" value="C:plasma membrane"/>
    <property type="evidence" value="ECO:0007669"/>
    <property type="project" value="UniProtKB-SubCell"/>
</dbReference>
<keyword evidence="3 6" id="KW-0812">Transmembrane</keyword>
<feature type="transmembrane region" description="Helical" evidence="6">
    <location>
        <begin position="278"/>
        <end position="297"/>
    </location>
</feature>
<feature type="transmembrane region" description="Helical" evidence="6">
    <location>
        <begin position="62"/>
        <end position="83"/>
    </location>
</feature>
<dbReference type="KEGG" id="otk:C6570_03535"/>
<dbReference type="PANTHER" id="PTHR47089:SF1">
    <property type="entry name" value="GUANOSINE ABC TRANSPORTER PERMEASE PROTEIN NUPP"/>
    <property type="match status" value="1"/>
</dbReference>
<dbReference type="Proteomes" id="UP000239709">
    <property type="component" value="Chromosome"/>
</dbReference>
<dbReference type="AlphaFoldDB" id="A0A2S0MC47"/>
<evidence type="ECO:0000256" key="1">
    <source>
        <dbReference type="ARBA" id="ARBA00004651"/>
    </source>
</evidence>
<keyword evidence="5 6" id="KW-0472">Membrane</keyword>
<accession>A0A2S0MC47</accession>
<keyword evidence="2" id="KW-1003">Cell membrane</keyword>
<dbReference type="CDD" id="cd06580">
    <property type="entry name" value="TM_PBP1_transp_TpRbsC_like"/>
    <property type="match status" value="1"/>
</dbReference>
<feature type="transmembrane region" description="Helical" evidence="6">
    <location>
        <begin position="304"/>
        <end position="321"/>
    </location>
</feature>
<evidence type="ECO:0000256" key="2">
    <source>
        <dbReference type="ARBA" id="ARBA00022475"/>
    </source>
</evidence>
<keyword evidence="8" id="KW-1185">Reference proteome</keyword>
<sequence length="374" mass="38782">MPLAIERRLEPLQSRFAVTSAAVGAVLLALVVCAALFAMVGVNPLEAYASLMAEAFATERGIGYTVVRATPLILIALGTIVAWRTGFGYLGFEGCFVVGAAACTAIALHGNPGGVLEDWPRLPMLLLCGAASAAAGAAWAGLVGWVRIRWGGSEVLMSLMTNYIALLLVQYLVSGPLRAPGGLPQSARLPENSWLPLLMEGSRAHAGIFIALTSAALVWLLLRKTPLGYEMVLSGLSPRAARYGGIAVGRRQLQAAMLAGALGALAGLAQVLGVHYRLMDGMSGGIGFIGIVVALLARLNPAGVVPVALLYGGLSVGADAMQRATGTPSSITFILQALIVLLVLASPVVLRWRVVWRGRASREGGTLAQGVGRG</sequence>
<evidence type="ECO:0000256" key="5">
    <source>
        <dbReference type="ARBA" id="ARBA00023136"/>
    </source>
</evidence>
<dbReference type="InterPro" id="IPR001851">
    <property type="entry name" value="ABC_transp_permease"/>
</dbReference>
<dbReference type="EMBL" id="CP027666">
    <property type="protein sequence ID" value="AVO33428.1"/>
    <property type="molecule type" value="Genomic_DNA"/>
</dbReference>
<feature type="transmembrane region" description="Helical" evidence="6">
    <location>
        <begin position="155"/>
        <end position="173"/>
    </location>
</feature>
<dbReference type="OrthoDB" id="9809785at2"/>
<proteinExistence type="predicted"/>
<evidence type="ECO:0000256" key="4">
    <source>
        <dbReference type="ARBA" id="ARBA00022989"/>
    </source>
</evidence>
<evidence type="ECO:0000313" key="7">
    <source>
        <dbReference type="EMBL" id="AVO33428.1"/>
    </source>
</evidence>
<reference evidence="7 8" key="1">
    <citation type="submission" date="2018-03" db="EMBL/GenBank/DDBJ databases">
        <title>Genome sequencing of Ottowia sp.</title>
        <authorList>
            <person name="Kim S.-J."/>
            <person name="Heo J."/>
            <person name="Kwon S.-W."/>
        </authorList>
    </citation>
    <scope>NUCLEOTIDE SEQUENCE [LARGE SCALE GENOMIC DNA]</scope>
    <source>
        <strain evidence="7 8">KADR8-3</strain>
    </source>
</reference>
<feature type="transmembrane region" description="Helical" evidence="6">
    <location>
        <begin position="90"/>
        <end position="110"/>
    </location>
</feature>
<feature type="transmembrane region" description="Helical" evidence="6">
    <location>
        <begin position="204"/>
        <end position="222"/>
    </location>
</feature>
<protein>
    <submittedName>
        <fullName evidence="7">ABC transporter permease</fullName>
    </submittedName>
</protein>
<dbReference type="Pfam" id="PF02653">
    <property type="entry name" value="BPD_transp_2"/>
    <property type="match status" value="1"/>
</dbReference>
<comment type="subcellular location">
    <subcellularLocation>
        <location evidence="1">Cell membrane</location>
        <topology evidence="1">Multi-pass membrane protein</topology>
    </subcellularLocation>
</comment>
<name>A0A2S0MC47_9BURK</name>
<feature type="transmembrane region" description="Helical" evidence="6">
    <location>
        <begin position="255"/>
        <end position="272"/>
    </location>
</feature>
<feature type="transmembrane region" description="Helical" evidence="6">
    <location>
        <begin position="333"/>
        <end position="352"/>
    </location>
</feature>
<dbReference type="GO" id="GO:0022857">
    <property type="term" value="F:transmembrane transporter activity"/>
    <property type="evidence" value="ECO:0007669"/>
    <property type="project" value="InterPro"/>
</dbReference>
<keyword evidence="4 6" id="KW-1133">Transmembrane helix</keyword>
<gene>
    <name evidence="7" type="ORF">C6570_03535</name>
</gene>
<feature type="transmembrane region" description="Helical" evidence="6">
    <location>
        <begin position="21"/>
        <end position="42"/>
    </location>
</feature>
<feature type="transmembrane region" description="Helical" evidence="6">
    <location>
        <begin position="122"/>
        <end position="143"/>
    </location>
</feature>